<dbReference type="AlphaFoldDB" id="A0A9R1TNX5"/>
<dbReference type="InterPro" id="IPR026113">
    <property type="entry name" value="METTL2/6/8-like"/>
</dbReference>
<evidence type="ECO:0000256" key="1">
    <source>
        <dbReference type="ARBA" id="ARBA00009725"/>
    </source>
</evidence>
<dbReference type="GeneID" id="105272298"/>
<dbReference type="Gene3D" id="3.40.50.150">
    <property type="entry name" value="Vaccinia Virus protein VP39"/>
    <property type="match status" value="1"/>
</dbReference>
<protein>
    <submittedName>
        <fullName evidence="6">Methyltransferase-like protein 2-A</fullName>
    </submittedName>
</protein>
<keyword evidence="5" id="KW-1185">Reference proteome</keyword>
<feature type="domain" description="Methyltransferase type 12" evidence="4">
    <location>
        <begin position="143"/>
        <end position="225"/>
    </location>
</feature>
<dbReference type="SUPFAM" id="SSF53335">
    <property type="entry name" value="S-adenosyl-L-methionine-dependent methyltransferases"/>
    <property type="match status" value="1"/>
</dbReference>
<keyword evidence="3" id="KW-0808">Transferase</keyword>
<proteinExistence type="inferred from homology"/>
<dbReference type="PANTHER" id="PTHR22809:SF11">
    <property type="entry name" value="TRNA N(3)-METHYLCYTIDINE METHYLTRANSFERASE METTL2"/>
    <property type="match status" value="1"/>
</dbReference>
<dbReference type="InterPro" id="IPR013217">
    <property type="entry name" value="Methyltransf_12"/>
</dbReference>
<dbReference type="OrthoDB" id="417697at2759"/>
<dbReference type="KEGG" id="fas:105272298"/>
<dbReference type="Proteomes" id="UP000694866">
    <property type="component" value="Unplaced"/>
</dbReference>
<name>A0A9R1TNX5_9HYME</name>
<evidence type="ECO:0000256" key="3">
    <source>
        <dbReference type="ARBA" id="ARBA00022679"/>
    </source>
</evidence>
<keyword evidence="2" id="KW-0489">Methyltransferase</keyword>
<dbReference type="PANTHER" id="PTHR22809">
    <property type="entry name" value="METHYLTRANSFERASE-RELATED"/>
    <property type="match status" value="1"/>
</dbReference>
<dbReference type="CDD" id="cd02440">
    <property type="entry name" value="AdoMet_MTases"/>
    <property type="match status" value="1"/>
</dbReference>
<organism evidence="5 6">
    <name type="scientific">Fopius arisanus</name>
    <dbReference type="NCBI Taxonomy" id="64838"/>
    <lineage>
        <taxon>Eukaryota</taxon>
        <taxon>Metazoa</taxon>
        <taxon>Ecdysozoa</taxon>
        <taxon>Arthropoda</taxon>
        <taxon>Hexapoda</taxon>
        <taxon>Insecta</taxon>
        <taxon>Pterygota</taxon>
        <taxon>Neoptera</taxon>
        <taxon>Endopterygota</taxon>
        <taxon>Hymenoptera</taxon>
        <taxon>Apocrita</taxon>
        <taxon>Ichneumonoidea</taxon>
        <taxon>Braconidae</taxon>
        <taxon>Opiinae</taxon>
        <taxon>Fopius</taxon>
    </lineage>
</organism>
<evidence type="ECO:0000256" key="2">
    <source>
        <dbReference type="ARBA" id="ARBA00022603"/>
    </source>
</evidence>
<dbReference type="GO" id="GO:0052735">
    <property type="term" value="F:tRNA (cytidine-3-)-methyltransferase activity"/>
    <property type="evidence" value="ECO:0007669"/>
    <property type="project" value="TreeGrafter"/>
</dbReference>
<comment type="similarity">
    <text evidence="1">Belongs to the methyltransferase superfamily. METL family.</text>
</comment>
<dbReference type="InterPro" id="IPR029063">
    <property type="entry name" value="SAM-dependent_MTases_sf"/>
</dbReference>
<dbReference type="RefSeq" id="XP_011312669.1">
    <property type="nucleotide sequence ID" value="XM_011314367.1"/>
</dbReference>
<dbReference type="GO" id="GO:0032259">
    <property type="term" value="P:methylation"/>
    <property type="evidence" value="ECO:0007669"/>
    <property type="project" value="UniProtKB-KW"/>
</dbReference>
<gene>
    <name evidence="6" type="primary">LOC105272298</name>
</gene>
<dbReference type="Pfam" id="PF08242">
    <property type="entry name" value="Methyltransf_12"/>
    <property type="match status" value="1"/>
</dbReference>
<evidence type="ECO:0000313" key="6">
    <source>
        <dbReference type="RefSeq" id="XP_011312669.1"/>
    </source>
</evidence>
<dbReference type="PIRSF" id="PIRSF037755">
    <property type="entry name" value="Mettl2_prd"/>
    <property type="match status" value="1"/>
</dbReference>
<reference evidence="6" key="1">
    <citation type="submission" date="2025-08" db="UniProtKB">
        <authorList>
            <consortium name="RefSeq"/>
        </authorList>
    </citation>
    <scope>IDENTIFICATION</scope>
    <source>
        <strain evidence="6">USDA-PBARC FA_bdor</strain>
        <tissue evidence="6">Whole organism</tissue>
    </source>
</reference>
<accession>A0A9R1TNX5</accession>
<evidence type="ECO:0000313" key="5">
    <source>
        <dbReference type="Proteomes" id="UP000694866"/>
    </source>
</evidence>
<sequence>MSNMSSEVSMNSEKKKQFGDRKLTDANCVFEHNAWDNVEWNEEQQLLAQEKVSENSVITLSEEALKEFHINAVEKWNKFYGIHQNKFFKDRHWLFTEFPELAPSIKGDDSEISETVPSKSRLEKIKNTRDELNDCQEKQKIFEIGCGVGNTIFPILMYNSNPNLVVYGCDFSSTAIEILKLNPDYDETRCKVFVLDATTENWEPPFREETLDIALLIFVLSSIVPDKYVYI</sequence>
<evidence type="ECO:0000259" key="4">
    <source>
        <dbReference type="Pfam" id="PF08242"/>
    </source>
</evidence>